<organism evidence="2 3">
    <name type="scientific">Pleurodeles waltl</name>
    <name type="common">Iberian ribbed newt</name>
    <dbReference type="NCBI Taxonomy" id="8319"/>
    <lineage>
        <taxon>Eukaryota</taxon>
        <taxon>Metazoa</taxon>
        <taxon>Chordata</taxon>
        <taxon>Craniata</taxon>
        <taxon>Vertebrata</taxon>
        <taxon>Euteleostomi</taxon>
        <taxon>Amphibia</taxon>
        <taxon>Batrachia</taxon>
        <taxon>Caudata</taxon>
        <taxon>Salamandroidea</taxon>
        <taxon>Salamandridae</taxon>
        <taxon>Pleurodelinae</taxon>
        <taxon>Pleurodeles</taxon>
    </lineage>
</organism>
<dbReference type="EMBL" id="JANPWB010000006">
    <property type="protein sequence ID" value="KAJ1180990.1"/>
    <property type="molecule type" value="Genomic_DNA"/>
</dbReference>
<reference evidence="2" key="1">
    <citation type="journal article" date="2022" name="bioRxiv">
        <title>Sequencing and chromosome-scale assembly of the giantPleurodeles waltlgenome.</title>
        <authorList>
            <person name="Brown T."/>
            <person name="Elewa A."/>
            <person name="Iarovenko S."/>
            <person name="Subramanian E."/>
            <person name="Araus A.J."/>
            <person name="Petzold A."/>
            <person name="Susuki M."/>
            <person name="Suzuki K.-i.T."/>
            <person name="Hayashi T."/>
            <person name="Toyoda A."/>
            <person name="Oliveira C."/>
            <person name="Osipova E."/>
            <person name="Leigh N.D."/>
            <person name="Simon A."/>
            <person name="Yun M.H."/>
        </authorList>
    </citation>
    <scope>NUCLEOTIDE SEQUENCE</scope>
    <source>
        <strain evidence="2">20211129_DDA</strain>
        <tissue evidence="2">Liver</tissue>
    </source>
</reference>
<dbReference type="AlphaFoldDB" id="A0AAV7TXN4"/>
<comment type="caution">
    <text evidence="2">The sequence shown here is derived from an EMBL/GenBank/DDBJ whole genome shotgun (WGS) entry which is preliminary data.</text>
</comment>
<feature type="region of interest" description="Disordered" evidence="1">
    <location>
        <begin position="1"/>
        <end position="21"/>
    </location>
</feature>
<gene>
    <name evidence="2" type="ORF">NDU88_006201</name>
</gene>
<sequence length="88" mass="8783">MLLAPGRLWGTPGGQGCGSRAAPKGPQLLFLPALHSPCLPALFRLPQPAAPALCAASRGPLAGTKEPPGPAPGGVQPLCLSKCPGLEK</sequence>
<evidence type="ECO:0000256" key="1">
    <source>
        <dbReference type="SAM" id="MobiDB-lite"/>
    </source>
</evidence>
<protein>
    <submittedName>
        <fullName evidence="2">Uncharacterized protein</fullName>
    </submittedName>
</protein>
<name>A0AAV7TXN4_PLEWA</name>
<accession>A0AAV7TXN4</accession>
<feature type="region of interest" description="Disordered" evidence="1">
    <location>
        <begin position="58"/>
        <end position="77"/>
    </location>
</feature>
<dbReference type="Proteomes" id="UP001066276">
    <property type="component" value="Chromosome 3_2"/>
</dbReference>
<evidence type="ECO:0000313" key="2">
    <source>
        <dbReference type="EMBL" id="KAJ1180990.1"/>
    </source>
</evidence>
<evidence type="ECO:0000313" key="3">
    <source>
        <dbReference type="Proteomes" id="UP001066276"/>
    </source>
</evidence>
<keyword evidence="3" id="KW-1185">Reference proteome</keyword>
<proteinExistence type="predicted"/>